<accession>A0A1E3Q3R0</accession>
<reference evidence="1 2" key="1">
    <citation type="journal article" date="2016" name="Proc. Natl. Acad. Sci. U.S.A.">
        <title>Comparative genomics of biotechnologically important yeasts.</title>
        <authorList>
            <person name="Riley R."/>
            <person name="Haridas S."/>
            <person name="Wolfe K.H."/>
            <person name="Lopes M.R."/>
            <person name="Hittinger C.T."/>
            <person name="Goeker M."/>
            <person name="Salamov A.A."/>
            <person name="Wisecaver J.H."/>
            <person name="Long T.M."/>
            <person name="Calvey C.H."/>
            <person name="Aerts A.L."/>
            <person name="Barry K.W."/>
            <person name="Choi C."/>
            <person name="Clum A."/>
            <person name="Coughlan A.Y."/>
            <person name="Deshpande S."/>
            <person name="Douglass A.P."/>
            <person name="Hanson S.J."/>
            <person name="Klenk H.-P."/>
            <person name="LaButti K.M."/>
            <person name="Lapidus A."/>
            <person name="Lindquist E.A."/>
            <person name="Lipzen A.M."/>
            <person name="Meier-Kolthoff J.P."/>
            <person name="Ohm R.A."/>
            <person name="Otillar R.P."/>
            <person name="Pangilinan J.L."/>
            <person name="Peng Y."/>
            <person name="Rokas A."/>
            <person name="Rosa C.A."/>
            <person name="Scheuner C."/>
            <person name="Sibirny A.A."/>
            <person name="Slot J.C."/>
            <person name="Stielow J.B."/>
            <person name="Sun H."/>
            <person name="Kurtzman C.P."/>
            <person name="Blackwell M."/>
            <person name="Grigoriev I.V."/>
            <person name="Jeffries T.W."/>
        </authorList>
    </citation>
    <scope>NUCLEOTIDE SEQUENCE [LARGE SCALE GENOMIC DNA]</scope>
    <source>
        <strain evidence="1 2">NRRL Y-11557</strain>
    </source>
</reference>
<evidence type="ECO:0000313" key="1">
    <source>
        <dbReference type="EMBL" id="ODQ72316.1"/>
    </source>
</evidence>
<dbReference type="EMBL" id="KV454295">
    <property type="protein sequence ID" value="ODQ72316.1"/>
    <property type="molecule type" value="Genomic_DNA"/>
</dbReference>
<dbReference type="OrthoDB" id="3058227at2759"/>
<sequence length="303" mass="34789">MNRRRILQRTRSISCLDELNFDRSEWLTIGNCRYPRLSYNSLEQIATVVTIQRALHEGAAAELRHEIISSVREYLSIHKPDETSRIVDTGSTTLRSTYGKYSKSSKEPDGSFMYDDDDKGPLLLVAIEVGFSEDHPGLRRDRDMWIKGHNAKVVILVCLSESPSFKYPGIAYQDIEDVNVELARMRQNVAKSRPRNVEQDTYGPMEYRNHWWFGKLNEAFIEVWRADRRRPLRTVLIKNGRRNVPLPNAIGLKVSDFLSEAAWAAADIPDCDVRLNLDGYLQRLLAPVEMTAVARFADFILLS</sequence>
<keyword evidence="2" id="KW-1185">Reference proteome</keyword>
<proteinExistence type="predicted"/>
<evidence type="ECO:0000313" key="2">
    <source>
        <dbReference type="Proteomes" id="UP000094385"/>
    </source>
</evidence>
<gene>
    <name evidence="1" type="ORF">LIPSTDRAFT_71818</name>
</gene>
<dbReference type="Proteomes" id="UP000094385">
    <property type="component" value="Unassembled WGS sequence"/>
</dbReference>
<name>A0A1E3Q3R0_LIPST</name>
<organism evidence="1 2">
    <name type="scientific">Lipomyces starkeyi NRRL Y-11557</name>
    <dbReference type="NCBI Taxonomy" id="675824"/>
    <lineage>
        <taxon>Eukaryota</taxon>
        <taxon>Fungi</taxon>
        <taxon>Dikarya</taxon>
        <taxon>Ascomycota</taxon>
        <taxon>Saccharomycotina</taxon>
        <taxon>Lipomycetes</taxon>
        <taxon>Lipomycetales</taxon>
        <taxon>Lipomycetaceae</taxon>
        <taxon>Lipomyces</taxon>
    </lineage>
</organism>
<dbReference type="AlphaFoldDB" id="A0A1E3Q3R0"/>
<protein>
    <submittedName>
        <fullName evidence="1">Uncharacterized protein</fullName>
    </submittedName>
</protein>